<evidence type="ECO:0000256" key="3">
    <source>
        <dbReference type="SAM" id="Phobius"/>
    </source>
</evidence>
<name>A0A847SLA9_9NEIS</name>
<dbReference type="PANTHER" id="PTHR30093">
    <property type="entry name" value="GENERAL SECRETION PATHWAY PROTEIN G"/>
    <property type="match status" value="1"/>
</dbReference>
<protein>
    <submittedName>
        <fullName evidence="4">Prepilin-type N-terminal cleavage/methylation domain-containing protein</fullName>
    </submittedName>
</protein>
<proteinExistence type="inferred from homology"/>
<keyword evidence="3" id="KW-0472">Membrane</keyword>
<dbReference type="Gene3D" id="3.30.700.10">
    <property type="entry name" value="Glycoprotein, Type 4 Pilin"/>
    <property type="match status" value="1"/>
</dbReference>
<dbReference type="GO" id="GO:0044096">
    <property type="term" value="C:type IV pilus"/>
    <property type="evidence" value="ECO:0007669"/>
    <property type="project" value="TreeGrafter"/>
</dbReference>
<dbReference type="Pfam" id="PF07963">
    <property type="entry name" value="N_methyl"/>
    <property type="match status" value="1"/>
</dbReference>
<evidence type="ECO:0000313" key="5">
    <source>
        <dbReference type="Proteomes" id="UP000587991"/>
    </source>
</evidence>
<comment type="similarity">
    <text evidence="1">Belongs to the N-Me-Phe pilin family.</text>
</comment>
<reference evidence="4 5" key="1">
    <citation type="submission" date="2020-04" db="EMBL/GenBank/DDBJ databases">
        <title>Draft genome of Leeia sp. IMCC25680.</title>
        <authorList>
            <person name="Song J."/>
            <person name="Cho J.-C."/>
        </authorList>
    </citation>
    <scope>NUCLEOTIDE SEQUENCE [LARGE SCALE GENOMIC DNA]</scope>
    <source>
        <strain evidence="4 5">IMCC25680</strain>
    </source>
</reference>
<dbReference type="Proteomes" id="UP000587991">
    <property type="component" value="Unassembled WGS sequence"/>
</dbReference>
<sequence length="147" mass="15860">MGKTLRQGFTLIELMIVVAIIGILAAIAIPQYQDYVTRSRWQDNFGGVMALKLGIAQCMNENGSQASLCDSFAELRTSEYIDPIPNPLVWKVKFGDVTMQSSAIINIQGTGGLAGCTVQLQPTAQNNSLLWSFSNVGCTRKQTGVGS</sequence>
<dbReference type="GO" id="GO:0043107">
    <property type="term" value="P:type IV pilus-dependent motility"/>
    <property type="evidence" value="ECO:0007669"/>
    <property type="project" value="TreeGrafter"/>
</dbReference>
<comment type="caution">
    <text evidence="4">The sequence shown here is derived from an EMBL/GenBank/DDBJ whole genome shotgun (WGS) entry which is preliminary data.</text>
</comment>
<dbReference type="SUPFAM" id="SSF54523">
    <property type="entry name" value="Pili subunits"/>
    <property type="match status" value="1"/>
</dbReference>
<keyword evidence="5" id="KW-1185">Reference proteome</keyword>
<evidence type="ECO:0000313" key="4">
    <source>
        <dbReference type="EMBL" id="NLR76722.1"/>
    </source>
</evidence>
<dbReference type="InterPro" id="IPR012902">
    <property type="entry name" value="N_methyl_site"/>
</dbReference>
<dbReference type="PROSITE" id="PS00409">
    <property type="entry name" value="PROKAR_NTER_METHYL"/>
    <property type="match status" value="1"/>
</dbReference>
<dbReference type="AlphaFoldDB" id="A0A847SLA9"/>
<accession>A0A847SLA9</accession>
<organism evidence="4 5">
    <name type="scientific">Leeia aquatica</name>
    <dbReference type="NCBI Taxonomy" id="2725557"/>
    <lineage>
        <taxon>Bacteria</taxon>
        <taxon>Pseudomonadati</taxon>
        <taxon>Pseudomonadota</taxon>
        <taxon>Betaproteobacteria</taxon>
        <taxon>Neisseriales</taxon>
        <taxon>Leeiaceae</taxon>
        <taxon>Leeia</taxon>
    </lineage>
</organism>
<dbReference type="PANTHER" id="PTHR30093:SF34">
    <property type="entry name" value="PREPILIN PEPTIDASE-DEPENDENT PROTEIN D"/>
    <property type="match status" value="1"/>
</dbReference>
<feature type="transmembrane region" description="Helical" evidence="3">
    <location>
        <begin position="12"/>
        <end position="32"/>
    </location>
</feature>
<keyword evidence="2" id="KW-0488">Methylation</keyword>
<dbReference type="NCBIfam" id="TIGR02532">
    <property type="entry name" value="IV_pilin_GFxxxE"/>
    <property type="match status" value="1"/>
</dbReference>
<evidence type="ECO:0000256" key="1">
    <source>
        <dbReference type="ARBA" id="ARBA00005233"/>
    </source>
</evidence>
<dbReference type="EMBL" id="JABAIM010000004">
    <property type="protein sequence ID" value="NLR76722.1"/>
    <property type="molecule type" value="Genomic_DNA"/>
</dbReference>
<evidence type="ECO:0000256" key="2">
    <source>
        <dbReference type="ARBA" id="ARBA00022481"/>
    </source>
</evidence>
<dbReference type="InterPro" id="IPR045584">
    <property type="entry name" value="Pilin-like"/>
</dbReference>
<keyword evidence="3" id="KW-0812">Transmembrane</keyword>
<gene>
    <name evidence="4" type="ORF">HF682_16260</name>
</gene>
<keyword evidence="3" id="KW-1133">Transmembrane helix</keyword>
<dbReference type="RefSeq" id="WP_168878385.1">
    <property type="nucleotide sequence ID" value="NZ_JABAIM010000004.1"/>
</dbReference>